<accession>A0A2H3E585</accession>
<name>A0A2H3E585_ARMGA</name>
<evidence type="ECO:0000313" key="3">
    <source>
        <dbReference type="Proteomes" id="UP000217790"/>
    </source>
</evidence>
<dbReference type="Proteomes" id="UP000217790">
    <property type="component" value="Unassembled WGS sequence"/>
</dbReference>
<keyword evidence="3" id="KW-1185">Reference proteome</keyword>
<protein>
    <submittedName>
        <fullName evidence="2">Uncharacterized protein</fullName>
    </submittedName>
</protein>
<reference evidence="3" key="1">
    <citation type="journal article" date="2017" name="Nat. Ecol. Evol.">
        <title>Genome expansion and lineage-specific genetic innovations in the forest pathogenic fungi Armillaria.</title>
        <authorList>
            <person name="Sipos G."/>
            <person name="Prasanna A.N."/>
            <person name="Walter M.C."/>
            <person name="O'Connor E."/>
            <person name="Balint B."/>
            <person name="Krizsan K."/>
            <person name="Kiss B."/>
            <person name="Hess J."/>
            <person name="Varga T."/>
            <person name="Slot J."/>
            <person name="Riley R."/>
            <person name="Boka B."/>
            <person name="Rigling D."/>
            <person name="Barry K."/>
            <person name="Lee J."/>
            <person name="Mihaltcheva S."/>
            <person name="LaButti K."/>
            <person name="Lipzen A."/>
            <person name="Waldron R."/>
            <person name="Moloney N.M."/>
            <person name="Sperisen C."/>
            <person name="Kredics L."/>
            <person name="Vagvoelgyi C."/>
            <person name="Patrignani A."/>
            <person name="Fitzpatrick D."/>
            <person name="Nagy I."/>
            <person name="Doyle S."/>
            <person name="Anderson J.B."/>
            <person name="Grigoriev I.V."/>
            <person name="Gueldener U."/>
            <person name="Muensterkoetter M."/>
            <person name="Nagy L.G."/>
        </authorList>
    </citation>
    <scope>NUCLEOTIDE SEQUENCE [LARGE SCALE GENOMIC DNA]</scope>
    <source>
        <strain evidence="3">Ar21-2</strain>
    </source>
</reference>
<evidence type="ECO:0000256" key="1">
    <source>
        <dbReference type="SAM" id="MobiDB-lite"/>
    </source>
</evidence>
<proteinExistence type="predicted"/>
<dbReference type="EMBL" id="KZ293648">
    <property type="protein sequence ID" value="PBK98308.1"/>
    <property type="molecule type" value="Genomic_DNA"/>
</dbReference>
<dbReference type="InParanoid" id="A0A2H3E585"/>
<dbReference type="AlphaFoldDB" id="A0A2H3E585"/>
<gene>
    <name evidence="2" type="ORF">ARMGADRAFT_1075172</name>
</gene>
<feature type="region of interest" description="Disordered" evidence="1">
    <location>
        <begin position="101"/>
        <end position="121"/>
    </location>
</feature>
<organism evidence="2 3">
    <name type="scientific">Armillaria gallica</name>
    <name type="common">Bulbous honey fungus</name>
    <name type="synonym">Armillaria bulbosa</name>
    <dbReference type="NCBI Taxonomy" id="47427"/>
    <lineage>
        <taxon>Eukaryota</taxon>
        <taxon>Fungi</taxon>
        <taxon>Dikarya</taxon>
        <taxon>Basidiomycota</taxon>
        <taxon>Agaricomycotina</taxon>
        <taxon>Agaricomycetes</taxon>
        <taxon>Agaricomycetidae</taxon>
        <taxon>Agaricales</taxon>
        <taxon>Marasmiineae</taxon>
        <taxon>Physalacriaceae</taxon>
        <taxon>Armillaria</taxon>
    </lineage>
</organism>
<sequence>MEDRPPTNCTSLRSSSYQRPPATYVYDFRRFTLTTNKNLKEKDAAEHIEDVAFFSTDCDCKHHAHQKSSVMEGFREEESFGHEQLLLIGNVGGALSHSVVPVSAPSSLPPSPVFGLPSPTL</sequence>
<evidence type="ECO:0000313" key="2">
    <source>
        <dbReference type="EMBL" id="PBK98308.1"/>
    </source>
</evidence>